<dbReference type="PATRIC" id="fig|44574.3.peg.3786"/>
<dbReference type="Proteomes" id="UP000034156">
    <property type="component" value="Chromosome"/>
</dbReference>
<reference evidence="4 6" key="3">
    <citation type="submission" date="2019-07" db="EMBL/GenBank/DDBJ databases">
        <title>Active sludge and wastewater microbial communities from Klosterneuburg, Austria.</title>
        <authorList>
            <person name="Wagner M."/>
        </authorList>
    </citation>
    <scope>NUCLEOTIDE SEQUENCE [LARGE SCALE GENOMIC DNA]</scope>
    <source>
        <strain evidence="4 6">Nm2</strain>
    </source>
</reference>
<name>A0A0F7KEM7_9PROT</name>
<dbReference type="KEGG" id="nco:AAW31_15635"/>
<reference evidence="3 5" key="2">
    <citation type="journal article" date="2016" name="Genome Announc.">
        <title>Genome Sequence of Nitrosomonas communis Strain Nm2, a Mesophilic Ammonia-Oxidizing Bacterium Isolated from Mediterranean Soil.</title>
        <authorList>
            <person name="Kozlowski J.A."/>
            <person name="Kits K.D."/>
            <person name="Stein L.Y."/>
        </authorList>
    </citation>
    <scope>NUCLEOTIDE SEQUENCE [LARGE SCALE GENOMIC DNA]</scope>
    <source>
        <strain evidence="3 5">Nm2</strain>
    </source>
</reference>
<feature type="chain" id="PRO_5035990343" description="Dihydrolipoamide acyltransferase" evidence="2">
    <location>
        <begin position="24"/>
        <end position="189"/>
    </location>
</feature>
<keyword evidence="2" id="KW-0732">Signal</keyword>
<dbReference type="EMBL" id="VNHT01000007">
    <property type="protein sequence ID" value="TYP91871.1"/>
    <property type="molecule type" value="Genomic_DNA"/>
</dbReference>
<evidence type="ECO:0000256" key="1">
    <source>
        <dbReference type="SAM" id="Coils"/>
    </source>
</evidence>
<keyword evidence="1" id="KW-0175">Coiled coil</keyword>
<feature type="signal peptide" evidence="2">
    <location>
        <begin position="1"/>
        <end position="23"/>
    </location>
</feature>
<dbReference type="PROSITE" id="PS51257">
    <property type="entry name" value="PROKAR_LIPOPROTEIN"/>
    <property type="match status" value="1"/>
</dbReference>
<organism evidence="3 5">
    <name type="scientific">Nitrosomonas communis</name>
    <dbReference type="NCBI Taxonomy" id="44574"/>
    <lineage>
        <taxon>Bacteria</taxon>
        <taxon>Pseudomonadati</taxon>
        <taxon>Pseudomonadota</taxon>
        <taxon>Betaproteobacteria</taxon>
        <taxon>Nitrosomonadales</taxon>
        <taxon>Nitrosomonadaceae</taxon>
        <taxon>Nitrosomonas</taxon>
    </lineage>
</organism>
<dbReference type="RefSeq" id="WP_046850939.1">
    <property type="nucleotide sequence ID" value="NZ_CP011451.1"/>
</dbReference>
<dbReference type="Proteomes" id="UP000324176">
    <property type="component" value="Unassembled WGS sequence"/>
</dbReference>
<evidence type="ECO:0000313" key="6">
    <source>
        <dbReference type="Proteomes" id="UP000324176"/>
    </source>
</evidence>
<protein>
    <recommendedName>
        <fullName evidence="7">Dihydrolipoamide acyltransferase</fullName>
    </recommendedName>
</protein>
<feature type="coiled-coil region" evidence="1">
    <location>
        <begin position="145"/>
        <end position="179"/>
    </location>
</feature>
<evidence type="ECO:0000313" key="5">
    <source>
        <dbReference type="Proteomes" id="UP000034156"/>
    </source>
</evidence>
<evidence type="ECO:0008006" key="7">
    <source>
        <dbReference type="Google" id="ProtNLM"/>
    </source>
</evidence>
<proteinExistence type="predicted"/>
<gene>
    <name evidence="3" type="ORF">AAW31_15635</name>
    <name evidence="4" type="ORF">BCL69_100732</name>
</gene>
<dbReference type="OrthoDB" id="8565423at2"/>
<evidence type="ECO:0000313" key="3">
    <source>
        <dbReference type="EMBL" id="AKH38905.1"/>
    </source>
</evidence>
<evidence type="ECO:0000256" key="2">
    <source>
        <dbReference type="SAM" id="SignalP"/>
    </source>
</evidence>
<dbReference type="EMBL" id="CP011451">
    <property type="protein sequence ID" value="AKH38905.1"/>
    <property type="molecule type" value="Genomic_DNA"/>
</dbReference>
<sequence length="189" mass="21665">MNVASKSLLFSIFFFVLVGCTTATTYPSPDPADKPVSEQDKLDQYDTLDELMLYYGQLQKKNAAQLVAEYNSTKKHFNRKNSDAKSRLKYVLLISLPKTSFTNIQAALDLLNNWPQDITMSTNVANFRKLLISLLREQQIARTDAKNFSQKLKASDEQIQALEEHIQTLQNRIDAIKNMEKHPIRRITP</sequence>
<dbReference type="AlphaFoldDB" id="A0A0F7KEM7"/>
<keyword evidence="5" id="KW-1185">Reference proteome</keyword>
<evidence type="ECO:0000313" key="4">
    <source>
        <dbReference type="EMBL" id="TYP91871.1"/>
    </source>
</evidence>
<reference evidence="5" key="1">
    <citation type="submission" date="2015-05" db="EMBL/GenBank/DDBJ databases">
        <title>Draft genome of Nitrosomonas communis strain Nm2.</title>
        <authorList>
            <person name="Kozlowski J.A."/>
            <person name="Kits K.D."/>
            <person name="Stein L.Y."/>
        </authorList>
    </citation>
    <scope>NUCLEOTIDE SEQUENCE [LARGE SCALE GENOMIC DNA]</scope>
    <source>
        <strain evidence="5">Nm2</strain>
    </source>
</reference>
<accession>A0A0F7KEM7</accession>